<sequence length="267" mass="27243">MARILVVADDLTGGNATGALFARLGLRTVTVGDLAQVPRYAGAVDVLVVNTGSRRFTPEEGYAAVHAAVRAAPDATLVVKRVDTTLRGNPGRELDAVLDALTASGTPEATAQEVPARAASSTPVRVLAVPAFPDAGRTTVGGIHLVDGVPLTRTPVARDLFTSVRHSRVASVLGEQSTLSTAEVPLDVVENGVGSVLEALRGPGRVLVCDATENEHLRTVAAAAARLTAEDGTRWITLDSGPFGAALAAASDIRPAGPAPCVLAVVG</sequence>
<dbReference type="InterPro" id="IPR010737">
    <property type="entry name" value="4-carb_acid_sugar_kinase_N"/>
</dbReference>
<dbReference type="EMBL" id="LJGW01000414">
    <property type="protein sequence ID" value="OEV08603.1"/>
    <property type="molecule type" value="Genomic_DNA"/>
</dbReference>
<dbReference type="AlphaFoldDB" id="A0A1E7KXQ3"/>
<dbReference type="Proteomes" id="UP000176005">
    <property type="component" value="Unassembled WGS sequence"/>
</dbReference>
<organism evidence="2 3">
    <name type="scientific">Streptomyces nanshensis</name>
    <dbReference type="NCBI Taxonomy" id="518642"/>
    <lineage>
        <taxon>Bacteria</taxon>
        <taxon>Bacillati</taxon>
        <taxon>Actinomycetota</taxon>
        <taxon>Actinomycetes</taxon>
        <taxon>Kitasatosporales</taxon>
        <taxon>Streptomycetaceae</taxon>
        <taxon>Streptomyces</taxon>
    </lineage>
</organism>
<dbReference type="SUPFAM" id="SSF142764">
    <property type="entry name" value="YgbK-like"/>
    <property type="match status" value="1"/>
</dbReference>
<evidence type="ECO:0000313" key="2">
    <source>
        <dbReference type="EMBL" id="OEV08603.1"/>
    </source>
</evidence>
<keyword evidence="3" id="KW-1185">Reference proteome</keyword>
<accession>A0A1E7KXQ3</accession>
<evidence type="ECO:0000259" key="1">
    <source>
        <dbReference type="Pfam" id="PF07005"/>
    </source>
</evidence>
<proteinExistence type="predicted"/>
<name>A0A1E7KXQ3_9ACTN</name>
<comment type="caution">
    <text evidence="2">The sequence shown here is derived from an EMBL/GenBank/DDBJ whole genome shotgun (WGS) entry which is preliminary data.</text>
</comment>
<evidence type="ECO:0000313" key="3">
    <source>
        <dbReference type="Proteomes" id="UP000176005"/>
    </source>
</evidence>
<gene>
    <name evidence="2" type="ORF">AN218_25865</name>
</gene>
<feature type="domain" description="Four-carbon acid sugar kinase N-terminal" evidence="1">
    <location>
        <begin position="4"/>
        <end position="247"/>
    </location>
</feature>
<dbReference type="InterPro" id="IPR037051">
    <property type="entry name" value="4-carb_acid_sugar_kinase_N_sf"/>
</dbReference>
<protein>
    <recommendedName>
        <fullName evidence="1">Four-carbon acid sugar kinase N-terminal domain-containing protein</fullName>
    </recommendedName>
</protein>
<dbReference type="Gene3D" id="3.40.50.10840">
    <property type="entry name" value="Putative sugar-binding, N-terminal domain"/>
    <property type="match status" value="1"/>
</dbReference>
<reference evidence="2 3" key="1">
    <citation type="journal article" date="2016" name="Front. Microbiol.">
        <title>Comparative Genomics Analysis of Streptomyces Species Reveals Their Adaptation to the Marine Environment and Their Diversity at the Genomic Level.</title>
        <authorList>
            <person name="Tian X."/>
            <person name="Zhang Z."/>
            <person name="Yang T."/>
            <person name="Chen M."/>
            <person name="Li J."/>
            <person name="Chen F."/>
            <person name="Yang J."/>
            <person name="Li W."/>
            <person name="Zhang B."/>
            <person name="Zhang Z."/>
            <person name="Wu J."/>
            <person name="Zhang C."/>
            <person name="Long L."/>
            <person name="Xiao J."/>
        </authorList>
    </citation>
    <scope>NUCLEOTIDE SEQUENCE [LARGE SCALE GENOMIC DNA]</scope>
    <source>
        <strain evidence="2 3">SCSIO 10429</strain>
    </source>
</reference>
<dbReference type="Pfam" id="PF07005">
    <property type="entry name" value="SBD_N"/>
    <property type="match status" value="1"/>
</dbReference>
<feature type="non-terminal residue" evidence="2">
    <location>
        <position position="267"/>
    </location>
</feature>